<comment type="caution">
    <text evidence="2">The sequence shown here is derived from an EMBL/GenBank/DDBJ whole genome shotgun (WGS) entry which is preliminary data.</text>
</comment>
<dbReference type="Gene3D" id="3.40.630.30">
    <property type="match status" value="1"/>
</dbReference>
<dbReference type="SUPFAM" id="SSF55729">
    <property type="entry name" value="Acyl-CoA N-acyltransferases (Nat)"/>
    <property type="match status" value="1"/>
</dbReference>
<feature type="domain" description="N-acetyltransferase" evidence="1">
    <location>
        <begin position="10"/>
        <end position="165"/>
    </location>
</feature>
<proteinExistence type="predicted"/>
<dbReference type="EMBL" id="CAMAPC010000002">
    <property type="protein sequence ID" value="CAH9050743.1"/>
    <property type="molecule type" value="Genomic_DNA"/>
</dbReference>
<dbReference type="GO" id="GO:0016747">
    <property type="term" value="F:acyltransferase activity, transferring groups other than amino-acyl groups"/>
    <property type="evidence" value="ECO:0007669"/>
    <property type="project" value="InterPro"/>
</dbReference>
<dbReference type="InterPro" id="IPR000182">
    <property type="entry name" value="GNAT_dom"/>
</dbReference>
<keyword evidence="3" id="KW-1185">Reference proteome</keyword>
<evidence type="ECO:0000259" key="1">
    <source>
        <dbReference type="PROSITE" id="PS51186"/>
    </source>
</evidence>
<dbReference type="Pfam" id="PF13302">
    <property type="entry name" value="Acetyltransf_3"/>
    <property type="match status" value="1"/>
</dbReference>
<evidence type="ECO:0000313" key="3">
    <source>
        <dbReference type="Proteomes" id="UP001152467"/>
    </source>
</evidence>
<dbReference type="Proteomes" id="UP001152467">
    <property type="component" value="Unassembled WGS sequence"/>
</dbReference>
<gene>
    <name evidence="2" type="ORF">PSECIP111854_00592</name>
</gene>
<dbReference type="RefSeq" id="WP_261625746.1">
    <property type="nucleotide sequence ID" value="NZ_CAMAPC010000002.1"/>
</dbReference>
<dbReference type="PROSITE" id="PS51186">
    <property type="entry name" value="GNAT"/>
    <property type="match status" value="1"/>
</dbReference>
<dbReference type="InterPro" id="IPR016181">
    <property type="entry name" value="Acyl_CoA_acyltransferase"/>
</dbReference>
<dbReference type="InterPro" id="IPR051531">
    <property type="entry name" value="N-acetyltransferase"/>
</dbReference>
<sequence length="178" mass="20424">MTPILNINHILIRALQIDDLDAFAQYRNCESIARYQSWENYTLEDAQKLLQSTDYSTFGKAGNWYQLAVTDSQSEQLLGDLAVHFIDDQQVEIGFTISPEHQGLGIAFQSVRQLLSYLFLERNTHRVIAITDADNLASRQLLTKLGFRKEAHFVKNILFKGKWGDECLFAMLQDEYTG</sequence>
<dbReference type="PANTHER" id="PTHR43792">
    <property type="entry name" value="GNAT FAMILY, PUTATIVE (AFU_ORTHOLOGUE AFUA_3G00765)-RELATED-RELATED"/>
    <property type="match status" value="1"/>
</dbReference>
<name>A0A9W4QS33_9GAMM</name>
<organism evidence="2 3">
    <name type="scientific">Pseudoalteromonas holothuriae</name>
    <dbReference type="NCBI Taxonomy" id="2963714"/>
    <lineage>
        <taxon>Bacteria</taxon>
        <taxon>Pseudomonadati</taxon>
        <taxon>Pseudomonadota</taxon>
        <taxon>Gammaproteobacteria</taxon>
        <taxon>Alteromonadales</taxon>
        <taxon>Pseudoalteromonadaceae</taxon>
        <taxon>Pseudoalteromonas</taxon>
    </lineage>
</organism>
<evidence type="ECO:0000313" key="2">
    <source>
        <dbReference type="EMBL" id="CAH9050743.1"/>
    </source>
</evidence>
<accession>A0A9W4QS33</accession>
<reference evidence="2" key="1">
    <citation type="submission" date="2022-07" db="EMBL/GenBank/DDBJ databases">
        <authorList>
            <person name="Criscuolo A."/>
        </authorList>
    </citation>
    <scope>NUCLEOTIDE SEQUENCE</scope>
    <source>
        <strain evidence="2">CIP111854</strain>
    </source>
</reference>
<dbReference type="PANTHER" id="PTHR43792:SF1">
    <property type="entry name" value="N-ACETYLTRANSFERASE DOMAIN-CONTAINING PROTEIN"/>
    <property type="match status" value="1"/>
</dbReference>
<dbReference type="AlphaFoldDB" id="A0A9W4QS33"/>
<protein>
    <recommendedName>
        <fullName evidence="1">N-acetyltransferase domain-containing protein</fullName>
    </recommendedName>
</protein>